<evidence type="ECO:0000256" key="1">
    <source>
        <dbReference type="SAM" id="MobiDB-lite"/>
    </source>
</evidence>
<name>A0ABP2ENG0_AJEDR</name>
<keyword evidence="3" id="KW-1185">Reference proteome</keyword>
<accession>A0ABP2ENG0</accession>
<dbReference type="EMBL" id="EQ999982">
    <property type="protein sequence ID" value="EEQ84958.2"/>
    <property type="molecule type" value="Genomic_DNA"/>
</dbReference>
<gene>
    <name evidence="2" type="ORF">BDCG_08227</name>
</gene>
<evidence type="ECO:0000313" key="2">
    <source>
        <dbReference type="EMBL" id="EEQ84958.2"/>
    </source>
</evidence>
<feature type="region of interest" description="Disordered" evidence="1">
    <location>
        <begin position="45"/>
        <end position="65"/>
    </location>
</feature>
<dbReference type="GeneID" id="69029829"/>
<dbReference type="Proteomes" id="UP000002039">
    <property type="component" value="Unassembled WGS sequence"/>
</dbReference>
<protein>
    <submittedName>
        <fullName evidence="2">Uncharacterized protein</fullName>
    </submittedName>
</protein>
<dbReference type="RefSeq" id="XP_045272821.1">
    <property type="nucleotide sequence ID" value="XM_045424008.1"/>
</dbReference>
<proteinExistence type="predicted"/>
<sequence length="65" mass="7433">MRTGQYESPPLAAKETPKSCFYESKLPNEDPSSFLLAEWLTDDSYPTSHHQDGSARWPEQYALLN</sequence>
<organism evidence="2 3">
    <name type="scientific">Ajellomyces dermatitidis (strain ER-3 / ATCC MYA-2586)</name>
    <name type="common">Blastomyces dermatitidis</name>
    <dbReference type="NCBI Taxonomy" id="559297"/>
    <lineage>
        <taxon>Eukaryota</taxon>
        <taxon>Fungi</taxon>
        <taxon>Dikarya</taxon>
        <taxon>Ascomycota</taxon>
        <taxon>Pezizomycotina</taxon>
        <taxon>Eurotiomycetes</taxon>
        <taxon>Eurotiomycetidae</taxon>
        <taxon>Onygenales</taxon>
        <taxon>Ajellomycetaceae</taxon>
        <taxon>Blastomyces</taxon>
    </lineage>
</organism>
<evidence type="ECO:0000313" key="3">
    <source>
        <dbReference type="Proteomes" id="UP000002039"/>
    </source>
</evidence>
<reference evidence="3" key="1">
    <citation type="journal article" date="2015" name="PLoS Genet.">
        <title>The dynamic genome and transcriptome of the human fungal pathogen Blastomyces and close relative Emmonsia.</title>
        <authorList>
            <person name="Munoz J.F."/>
            <person name="Gauthier G.M."/>
            <person name="Desjardins C.A."/>
            <person name="Gallo J.E."/>
            <person name="Holder J."/>
            <person name="Sullivan T.D."/>
            <person name="Marty A.J."/>
            <person name="Carmen J.C."/>
            <person name="Chen Z."/>
            <person name="Ding L."/>
            <person name="Gujja S."/>
            <person name="Magrini V."/>
            <person name="Misas E."/>
            <person name="Mitreva M."/>
            <person name="Priest M."/>
            <person name="Saif S."/>
            <person name="Whiston E.A."/>
            <person name="Young S."/>
            <person name="Zeng Q."/>
            <person name="Goldman W.E."/>
            <person name="Mardis E.R."/>
            <person name="Taylor J.W."/>
            <person name="McEwen J.G."/>
            <person name="Clay O.K."/>
            <person name="Klein B.S."/>
            <person name="Cuomo C.A."/>
        </authorList>
    </citation>
    <scope>NUCLEOTIDE SEQUENCE [LARGE SCALE GENOMIC DNA]</scope>
    <source>
        <strain evidence="3">ER-3 / ATCC MYA-2586</strain>
    </source>
</reference>